<feature type="non-terminal residue" evidence="1">
    <location>
        <position position="1"/>
    </location>
</feature>
<organism evidence="1 2">
    <name type="scientific">Lithocarpus litseifolius</name>
    <dbReference type="NCBI Taxonomy" id="425828"/>
    <lineage>
        <taxon>Eukaryota</taxon>
        <taxon>Viridiplantae</taxon>
        <taxon>Streptophyta</taxon>
        <taxon>Embryophyta</taxon>
        <taxon>Tracheophyta</taxon>
        <taxon>Spermatophyta</taxon>
        <taxon>Magnoliopsida</taxon>
        <taxon>eudicotyledons</taxon>
        <taxon>Gunneridae</taxon>
        <taxon>Pentapetalae</taxon>
        <taxon>rosids</taxon>
        <taxon>fabids</taxon>
        <taxon>Fagales</taxon>
        <taxon>Fagaceae</taxon>
        <taxon>Lithocarpus</taxon>
    </lineage>
</organism>
<gene>
    <name evidence="1" type="ORF">SO802_024496</name>
</gene>
<protein>
    <submittedName>
        <fullName evidence="1">Uncharacterized protein</fullName>
    </submittedName>
</protein>
<keyword evidence="2" id="KW-1185">Reference proteome</keyword>
<dbReference type="AlphaFoldDB" id="A0AAW2C9P3"/>
<dbReference type="EMBL" id="JAZDWU010000008">
    <property type="protein sequence ID" value="KAK9994793.1"/>
    <property type="molecule type" value="Genomic_DNA"/>
</dbReference>
<sequence length="72" mass="7706">AVTPSDANYDGPGSRFYILRPELITAFCQAQAAERSKFKSRGGAYVTTDSSTVAGVNEQVRREANATAAFDC</sequence>
<feature type="non-terminal residue" evidence="1">
    <location>
        <position position="72"/>
    </location>
</feature>
<accession>A0AAW2C9P3</accession>
<comment type="caution">
    <text evidence="1">The sequence shown here is derived from an EMBL/GenBank/DDBJ whole genome shotgun (WGS) entry which is preliminary data.</text>
</comment>
<reference evidence="1 2" key="1">
    <citation type="submission" date="2024-01" db="EMBL/GenBank/DDBJ databases">
        <title>A telomere-to-telomere, gap-free genome of sweet tea (Lithocarpus litseifolius).</title>
        <authorList>
            <person name="Zhou J."/>
        </authorList>
    </citation>
    <scope>NUCLEOTIDE SEQUENCE [LARGE SCALE GENOMIC DNA]</scope>
    <source>
        <strain evidence="1">Zhou-2022a</strain>
        <tissue evidence="1">Leaf</tissue>
    </source>
</reference>
<proteinExistence type="predicted"/>
<name>A0AAW2C9P3_9ROSI</name>
<evidence type="ECO:0000313" key="1">
    <source>
        <dbReference type="EMBL" id="KAK9994793.1"/>
    </source>
</evidence>
<evidence type="ECO:0000313" key="2">
    <source>
        <dbReference type="Proteomes" id="UP001459277"/>
    </source>
</evidence>
<dbReference type="Proteomes" id="UP001459277">
    <property type="component" value="Unassembled WGS sequence"/>
</dbReference>